<dbReference type="RefSeq" id="WP_010011871.1">
    <property type="nucleotide sequence ID" value="NZ_CP042392.1"/>
</dbReference>
<organism evidence="6 7">
    <name type="scientific">Loigolactobacillus coryniformis</name>
    <dbReference type="NCBI Taxonomy" id="1610"/>
    <lineage>
        <taxon>Bacteria</taxon>
        <taxon>Bacillati</taxon>
        <taxon>Bacillota</taxon>
        <taxon>Bacilli</taxon>
        <taxon>Lactobacillales</taxon>
        <taxon>Lactobacillaceae</taxon>
        <taxon>Loigolactobacillus</taxon>
    </lineage>
</organism>
<evidence type="ECO:0000256" key="5">
    <source>
        <dbReference type="HAMAP-Rule" id="MF_00294"/>
    </source>
</evidence>
<sequence>MASVKVSLACTVCGARNYTVRVKAQHTERLTLNKYCKHCQKETQHQETR</sequence>
<keyword evidence="2 5" id="KW-0689">Ribosomal protein</keyword>
<keyword evidence="3 5" id="KW-0687">Ribonucleoprotein</keyword>
<dbReference type="AlphaFoldDB" id="A0A5B8TQZ6"/>
<evidence type="ECO:0000256" key="3">
    <source>
        <dbReference type="ARBA" id="ARBA00023274"/>
    </source>
</evidence>
<reference evidence="6 7" key="1">
    <citation type="submission" date="2019-06" db="EMBL/GenBank/DDBJ databases">
        <title>Genome analyses of bacteria isolated from kimchi.</title>
        <authorList>
            <person name="Lee S."/>
            <person name="Ahn S."/>
            <person name="Roh S."/>
        </authorList>
    </citation>
    <scope>NUCLEOTIDE SEQUENCE [LARGE SCALE GENOMIC DNA]</scope>
    <source>
        <strain evidence="6 7">CBA3616</strain>
    </source>
</reference>
<proteinExistence type="inferred from homology"/>
<name>A0A5B8TQZ6_9LACO</name>
<dbReference type="GO" id="GO:1990904">
    <property type="term" value="C:ribonucleoprotein complex"/>
    <property type="evidence" value="ECO:0007669"/>
    <property type="project" value="UniProtKB-KW"/>
</dbReference>
<evidence type="ECO:0000256" key="2">
    <source>
        <dbReference type="ARBA" id="ARBA00022980"/>
    </source>
</evidence>
<dbReference type="GO" id="GO:0003735">
    <property type="term" value="F:structural constituent of ribosome"/>
    <property type="evidence" value="ECO:0007669"/>
    <property type="project" value="InterPro"/>
</dbReference>
<dbReference type="GeneID" id="65916592"/>
<dbReference type="NCBIfam" id="NF001764">
    <property type="entry name" value="PRK00504.1"/>
    <property type="match status" value="1"/>
</dbReference>
<dbReference type="HAMAP" id="MF_00294">
    <property type="entry name" value="Ribosomal_bL33"/>
    <property type="match status" value="1"/>
</dbReference>
<dbReference type="Pfam" id="PF00471">
    <property type="entry name" value="Ribosomal_L33"/>
    <property type="match status" value="1"/>
</dbReference>
<dbReference type="Gene3D" id="2.20.28.120">
    <property type="entry name" value="Ribosomal protein L33"/>
    <property type="match status" value="1"/>
</dbReference>
<gene>
    <name evidence="5 6" type="primary">rpmG</name>
    <name evidence="6" type="ORF">FGL77_14070</name>
</gene>
<comment type="similarity">
    <text evidence="1 5">Belongs to the bacterial ribosomal protein bL33 family.</text>
</comment>
<dbReference type="Proteomes" id="UP000321772">
    <property type="component" value="Chromosome"/>
</dbReference>
<dbReference type="InterPro" id="IPR001705">
    <property type="entry name" value="Ribosomal_bL33"/>
</dbReference>
<protein>
    <recommendedName>
        <fullName evidence="4 5">Large ribosomal subunit protein bL33</fullName>
    </recommendedName>
</protein>
<accession>A0A5B8TQZ6</accession>
<evidence type="ECO:0000313" key="6">
    <source>
        <dbReference type="EMBL" id="QEA54304.1"/>
    </source>
</evidence>
<evidence type="ECO:0000256" key="4">
    <source>
        <dbReference type="ARBA" id="ARBA00035176"/>
    </source>
</evidence>
<evidence type="ECO:0000313" key="7">
    <source>
        <dbReference type="Proteomes" id="UP000321772"/>
    </source>
</evidence>
<dbReference type="NCBIfam" id="TIGR01023">
    <property type="entry name" value="rpmG_bact"/>
    <property type="match status" value="1"/>
</dbReference>
<dbReference type="EMBL" id="CP042392">
    <property type="protein sequence ID" value="QEA54304.1"/>
    <property type="molecule type" value="Genomic_DNA"/>
</dbReference>
<dbReference type="InterPro" id="IPR038584">
    <property type="entry name" value="Ribosomal_bL33_sf"/>
</dbReference>
<dbReference type="GO" id="GO:0006412">
    <property type="term" value="P:translation"/>
    <property type="evidence" value="ECO:0007669"/>
    <property type="project" value="UniProtKB-UniRule"/>
</dbReference>
<evidence type="ECO:0000256" key="1">
    <source>
        <dbReference type="ARBA" id="ARBA00007596"/>
    </source>
</evidence>
<dbReference type="InterPro" id="IPR011332">
    <property type="entry name" value="Ribosomal_zn-bd"/>
</dbReference>
<dbReference type="SUPFAM" id="SSF57829">
    <property type="entry name" value="Zn-binding ribosomal proteins"/>
    <property type="match status" value="1"/>
</dbReference>
<dbReference type="GO" id="GO:0005737">
    <property type="term" value="C:cytoplasm"/>
    <property type="evidence" value="ECO:0007669"/>
    <property type="project" value="UniProtKB-ARBA"/>
</dbReference>
<dbReference type="GO" id="GO:0005840">
    <property type="term" value="C:ribosome"/>
    <property type="evidence" value="ECO:0007669"/>
    <property type="project" value="UniProtKB-KW"/>
</dbReference>